<proteinExistence type="predicted"/>
<accession>A0A069RDV9</accession>
<gene>
    <name evidence="1" type="ORF">CLIT_11c02880</name>
</gene>
<dbReference type="RefSeq" id="WP_038265418.1">
    <property type="nucleotide sequence ID" value="NZ_FSRH01000002.1"/>
</dbReference>
<dbReference type="AlphaFoldDB" id="A0A069RDV9"/>
<dbReference type="Proteomes" id="UP000027946">
    <property type="component" value="Unassembled WGS sequence"/>
</dbReference>
<evidence type="ECO:0000313" key="2">
    <source>
        <dbReference type="Proteomes" id="UP000027946"/>
    </source>
</evidence>
<comment type="caution">
    <text evidence="1">The sequence shown here is derived from an EMBL/GenBank/DDBJ whole genome shotgun (WGS) entry which is preliminary data.</text>
</comment>
<dbReference type="OrthoDB" id="9959322at2"/>
<dbReference type="EMBL" id="JJMM01000011">
    <property type="protein sequence ID" value="KDR95259.1"/>
    <property type="molecule type" value="Genomic_DNA"/>
</dbReference>
<dbReference type="eggNOG" id="ENOG502ZPJV">
    <property type="taxonomic scope" value="Bacteria"/>
</dbReference>
<protein>
    <submittedName>
        <fullName evidence="1">Uncharacterized protein</fullName>
    </submittedName>
</protein>
<name>A0A069RDV9_PEPLI</name>
<organism evidence="1 2">
    <name type="scientific">Peptoclostridium litorale DSM 5388</name>
    <dbReference type="NCBI Taxonomy" id="1121324"/>
    <lineage>
        <taxon>Bacteria</taxon>
        <taxon>Bacillati</taxon>
        <taxon>Bacillota</taxon>
        <taxon>Clostridia</taxon>
        <taxon>Peptostreptococcales</taxon>
        <taxon>Peptoclostridiaceae</taxon>
        <taxon>Peptoclostridium</taxon>
    </lineage>
</organism>
<evidence type="ECO:0000313" key="1">
    <source>
        <dbReference type="EMBL" id="KDR95259.1"/>
    </source>
</evidence>
<sequence length="59" mass="6797">MNVKEQQAKMFSENIAELEKSIEQLKSFAVQSGSDRQYIEEIASKAKKNTKILSMFKEI</sequence>
<reference evidence="1 2" key="1">
    <citation type="submission" date="2014-03" db="EMBL/GenBank/DDBJ databases">
        <title>Genome sequence of Clostridium litorale W6, DSM 5388.</title>
        <authorList>
            <person name="Poehlein A."/>
            <person name="Jagirdar A."/>
            <person name="Khonsari B."/>
            <person name="Chibani C.M."/>
            <person name="Gutierrez Gutierrez D.A."/>
            <person name="Davydova E."/>
            <person name="Alghaithi H.S."/>
            <person name="Nair K.P."/>
            <person name="Dhamotharan K."/>
            <person name="Chandran L."/>
            <person name="G W."/>
            <person name="Daniel R."/>
        </authorList>
    </citation>
    <scope>NUCLEOTIDE SEQUENCE [LARGE SCALE GENOMIC DNA]</scope>
    <source>
        <strain evidence="1 2">W6</strain>
    </source>
</reference>
<keyword evidence="2" id="KW-1185">Reference proteome</keyword>